<dbReference type="InterPro" id="IPR050408">
    <property type="entry name" value="HGPRT"/>
</dbReference>
<evidence type="ECO:0000256" key="3">
    <source>
        <dbReference type="ARBA" id="ARBA00004669"/>
    </source>
</evidence>
<dbReference type="SUPFAM" id="SSF53271">
    <property type="entry name" value="PRTase-like"/>
    <property type="match status" value="1"/>
</dbReference>
<gene>
    <name evidence="17" type="primary">hpt</name>
    <name evidence="17" type="ORF">H8D96_03810</name>
</gene>
<dbReference type="GO" id="GO:0006178">
    <property type="term" value="P:guanine salvage"/>
    <property type="evidence" value="ECO:0007669"/>
    <property type="project" value="TreeGrafter"/>
</dbReference>
<evidence type="ECO:0000256" key="4">
    <source>
        <dbReference type="ARBA" id="ARBA00008391"/>
    </source>
</evidence>
<comment type="pathway">
    <text evidence="3 15">Purine metabolism; IMP biosynthesis via salvage pathway; IMP from hypoxanthine: step 1/1.</text>
</comment>
<evidence type="ECO:0000256" key="2">
    <source>
        <dbReference type="ARBA" id="ARBA00004496"/>
    </source>
</evidence>
<keyword evidence="11 15" id="KW-0547">Nucleotide-binding</keyword>
<keyword evidence="6 15" id="KW-0963">Cytoplasm</keyword>
<evidence type="ECO:0000256" key="9">
    <source>
        <dbReference type="ARBA" id="ARBA00022723"/>
    </source>
</evidence>
<comment type="caution">
    <text evidence="17">The sequence shown here is derived from an EMBL/GenBank/DDBJ whole genome shotgun (WGS) entry which is preliminary data.</text>
</comment>
<dbReference type="EC" id="2.4.2.8" evidence="5 15"/>
<dbReference type="GO" id="GO:0032264">
    <property type="term" value="P:IMP salvage"/>
    <property type="evidence" value="ECO:0007669"/>
    <property type="project" value="UniProtKB-UniPathway"/>
</dbReference>
<dbReference type="GO" id="GO:0005829">
    <property type="term" value="C:cytosol"/>
    <property type="evidence" value="ECO:0007669"/>
    <property type="project" value="TreeGrafter"/>
</dbReference>
<dbReference type="GO" id="GO:0046100">
    <property type="term" value="P:hypoxanthine metabolic process"/>
    <property type="evidence" value="ECO:0007669"/>
    <property type="project" value="TreeGrafter"/>
</dbReference>
<protein>
    <recommendedName>
        <fullName evidence="5 15">Hypoxanthine phosphoribosyltransferase</fullName>
        <ecNumber evidence="5 15">2.4.2.8</ecNumber>
    </recommendedName>
</protein>
<dbReference type="CDD" id="cd06223">
    <property type="entry name" value="PRTases_typeI"/>
    <property type="match status" value="1"/>
</dbReference>
<evidence type="ECO:0000256" key="13">
    <source>
        <dbReference type="ARBA" id="ARBA00048811"/>
    </source>
</evidence>
<organism evidence="17 18">
    <name type="scientific">Candidatus Desulfatibia vada</name>
    <dbReference type="NCBI Taxonomy" id="2841696"/>
    <lineage>
        <taxon>Bacteria</taxon>
        <taxon>Pseudomonadati</taxon>
        <taxon>Thermodesulfobacteriota</taxon>
        <taxon>Desulfobacteria</taxon>
        <taxon>Desulfobacterales</taxon>
        <taxon>Desulfobacterales incertae sedis</taxon>
        <taxon>Candidatus Desulfatibia</taxon>
    </lineage>
</organism>
<comment type="catalytic activity">
    <reaction evidence="14">
        <text>IMP + diphosphate = hypoxanthine + 5-phospho-alpha-D-ribose 1-diphosphate</text>
        <dbReference type="Rhea" id="RHEA:17973"/>
        <dbReference type="ChEBI" id="CHEBI:17368"/>
        <dbReference type="ChEBI" id="CHEBI:33019"/>
        <dbReference type="ChEBI" id="CHEBI:58017"/>
        <dbReference type="ChEBI" id="CHEBI:58053"/>
        <dbReference type="EC" id="2.4.2.8"/>
    </reaction>
    <physiologicalReaction direction="right-to-left" evidence="14">
        <dbReference type="Rhea" id="RHEA:17975"/>
    </physiologicalReaction>
</comment>
<accession>A0A8J6NPC5</accession>
<dbReference type="PANTHER" id="PTHR43340:SF1">
    <property type="entry name" value="HYPOXANTHINE PHOSPHORIBOSYLTRANSFERASE"/>
    <property type="match status" value="1"/>
</dbReference>
<comment type="subcellular location">
    <subcellularLocation>
        <location evidence="2 15">Cytoplasm</location>
    </subcellularLocation>
</comment>
<evidence type="ECO:0000256" key="1">
    <source>
        <dbReference type="ARBA" id="ARBA00001946"/>
    </source>
</evidence>
<evidence type="ECO:0000256" key="10">
    <source>
        <dbReference type="ARBA" id="ARBA00022726"/>
    </source>
</evidence>
<dbReference type="InterPro" id="IPR000836">
    <property type="entry name" value="PRTase_dom"/>
</dbReference>
<name>A0A8J6NPC5_9BACT</name>
<dbReference type="EMBL" id="JACNIG010000103">
    <property type="protein sequence ID" value="MBC8431026.1"/>
    <property type="molecule type" value="Genomic_DNA"/>
</dbReference>
<comment type="cofactor">
    <cofactor evidence="1 15">
        <name>Mg(2+)</name>
        <dbReference type="ChEBI" id="CHEBI:18420"/>
    </cofactor>
</comment>
<feature type="domain" description="Phosphoribosyltransferase" evidence="16">
    <location>
        <begin position="13"/>
        <end position="157"/>
    </location>
</feature>
<evidence type="ECO:0000256" key="12">
    <source>
        <dbReference type="ARBA" id="ARBA00022842"/>
    </source>
</evidence>
<keyword evidence="7 15" id="KW-0328">Glycosyltransferase</keyword>
<dbReference type="GO" id="GO:0006166">
    <property type="term" value="P:purine ribonucleoside salvage"/>
    <property type="evidence" value="ECO:0007669"/>
    <property type="project" value="UniProtKB-KW"/>
</dbReference>
<dbReference type="PANTHER" id="PTHR43340">
    <property type="entry name" value="HYPOXANTHINE-GUANINE PHOSPHORIBOSYLTRANSFERASE"/>
    <property type="match status" value="1"/>
</dbReference>
<evidence type="ECO:0000259" key="16">
    <source>
        <dbReference type="Pfam" id="PF00156"/>
    </source>
</evidence>
<keyword evidence="8 15" id="KW-0808">Transferase</keyword>
<sequence>MPELIPVLEPNEISNLVAQVALKISSDYQDKELILIAILKGAFIFLSDLVRCLSIPVQVDFVGAASYGKSTSSSGTIHLTKKVEIDLTHKDVLVVEDIVDTGLTLSYIVDYLKTYNPNTIKVCTLIDKRERRCKAIKIDYTCHIVSKGFLVGYGLDYNDKYRELPGVYRLKKF</sequence>
<evidence type="ECO:0000256" key="7">
    <source>
        <dbReference type="ARBA" id="ARBA00022676"/>
    </source>
</evidence>
<evidence type="ECO:0000256" key="11">
    <source>
        <dbReference type="ARBA" id="ARBA00022741"/>
    </source>
</evidence>
<evidence type="ECO:0000313" key="18">
    <source>
        <dbReference type="Proteomes" id="UP000605201"/>
    </source>
</evidence>
<proteinExistence type="inferred from homology"/>
<keyword evidence="9 15" id="KW-0479">Metal-binding</keyword>
<dbReference type="Pfam" id="PF00156">
    <property type="entry name" value="Pribosyltran"/>
    <property type="match status" value="1"/>
</dbReference>
<evidence type="ECO:0000256" key="14">
    <source>
        <dbReference type="ARBA" id="ARBA00049402"/>
    </source>
</evidence>
<dbReference type="NCBIfam" id="TIGR01203">
    <property type="entry name" value="HGPRTase"/>
    <property type="match status" value="1"/>
</dbReference>
<dbReference type="InterPro" id="IPR005904">
    <property type="entry name" value="Hxn_phspho_trans"/>
</dbReference>
<evidence type="ECO:0000256" key="15">
    <source>
        <dbReference type="RuleBase" id="RU364099"/>
    </source>
</evidence>
<evidence type="ECO:0000256" key="8">
    <source>
        <dbReference type="ARBA" id="ARBA00022679"/>
    </source>
</evidence>
<comment type="similarity">
    <text evidence="4 15">Belongs to the purine/pyrimidine phosphoribosyltransferase family.</text>
</comment>
<dbReference type="UniPathway" id="UPA00591">
    <property type="reaction ID" value="UER00648"/>
</dbReference>
<dbReference type="InterPro" id="IPR029057">
    <property type="entry name" value="PRTase-like"/>
</dbReference>
<reference evidence="17 18" key="1">
    <citation type="submission" date="2020-08" db="EMBL/GenBank/DDBJ databases">
        <title>Bridging the membrane lipid divide: bacteria of the FCB group superphylum have the potential to synthesize archaeal ether lipids.</title>
        <authorList>
            <person name="Villanueva L."/>
            <person name="Von Meijenfeldt F.A.B."/>
            <person name="Westbye A.B."/>
            <person name="Yadav S."/>
            <person name="Hopmans E.C."/>
            <person name="Dutilh B.E."/>
            <person name="Sinninghe Damste J.S."/>
        </authorList>
    </citation>
    <scope>NUCLEOTIDE SEQUENCE [LARGE SCALE GENOMIC DNA]</scope>
    <source>
        <strain evidence="17">NIOZ-UU17</strain>
    </source>
</reference>
<dbReference type="Gene3D" id="3.40.50.2020">
    <property type="match status" value="1"/>
</dbReference>
<dbReference type="GO" id="GO:0032263">
    <property type="term" value="P:GMP salvage"/>
    <property type="evidence" value="ECO:0007669"/>
    <property type="project" value="TreeGrafter"/>
</dbReference>
<evidence type="ECO:0000313" key="17">
    <source>
        <dbReference type="EMBL" id="MBC8431026.1"/>
    </source>
</evidence>
<dbReference type="GO" id="GO:0004422">
    <property type="term" value="F:hypoxanthine phosphoribosyltransferase activity"/>
    <property type="evidence" value="ECO:0007669"/>
    <property type="project" value="InterPro"/>
</dbReference>
<dbReference type="GO" id="GO:0000166">
    <property type="term" value="F:nucleotide binding"/>
    <property type="evidence" value="ECO:0007669"/>
    <property type="project" value="UniProtKB-KW"/>
</dbReference>
<keyword evidence="12 15" id="KW-0460">Magnesium</keyword>
<evidence type="ECO:0000256" key="6">
    <source>
        <dbReference type="ARBA" id="ARBA00022490"/>
    </source>
</evidence>
<keyword evidence="10 15" id="KW-0660">Purine salvage</keyword>
<dbReference type="GO" id="GO:0000287">
    <property type="term" value="F:magnesium ion binding"/>
    <property type="evidence" value="ECO:0007669"/>
    <property type="project" value="TreeGrafter"/>
</dbReference>
<evidence type="ECO:0000256" key="5">
    <source>
        <dbReference type="ARBA" id="ARBA00011895"/>
    </source>
</evidence>
<comment type="catalytic activity">
    <reaction evidence="13">
        <text>GMP + diphosphate = guanine + 5-phospho-alpha-D-ribose 1-diphosphate</text>
        <dbReference type="Rhea" id="RHEA:25424"/>
        <dbReference type="ChEBI" id="CHEBI:16235"/>
        <dbReference type="ChEBI" id="CHEBI:33019"/>
        <dbReference type="ChEBI" id="CHEBI:58017"/>
        <dbReference type="ChEBI" id="CHEBI:58115"/>
        <dbReference type="EC" id="2.4.2.8"/>
    </reaction>
    <physiologicalReaction direction="right-to-left" evidence="13">
        <dbReference type="Rhea" id="RHEA:25426"/>
    </physiologicalReaction>
</comment>
<dbReference type="Proteomes" id="UP000605201">
    <property type="component" value="Unassembled WGS sequence"/>
</dbReference>
<dbReference type="AlphaFoldDB" id="A0A8J6NPC5"/>